<evidence type="ECO:0000256" key="3">
    <source>
        <dbReference type="ARBA" id="ARBA00007188"/>
    </source>
</evidence>
<proteinExistence type="inferred from homology"/>
<dbReference type="InterPro" id="IPR048617">
    <property type="entry name" value="MDN1_AAA_lid_4"/>
</dbReference>
<protein>
    <recommendedName>
        <fullName evidence="4">Midasin</fullName>
    </recommendedName>
</protein>
<reference evidence="11 12" key="1">
    <citation type="submission" date="2024-05" db="EMBL/GenBank/DDBJ databases">
        <authorList>
            <person name="Wallberg A."/>
        </authorList>
    </citation>
    <scope>NUCLEOTIDE SEQUENCE [LARGE SCALE GENOMIC DNA]</scope>
</reference>
<dbReference type="Pfam" id="PF21108">
    <property type="entry name" value="MDN1_4th"/>
    <property type="match status" value="1"/>
</dbReference>
<evidence type="ECO:0000256" key="5">
    <source>
        <dbReference type="ARBA" id="ARBA00022741"/>
    </source>
</evidence>
<dbReference type="InterPro" id="IPR041190">
    <property type="entry name" value="Midasin_AAA_lid_5"/>
</dbReference>
<accession>A0AAV2RQI7</accession>
<dbReference type="PIRSF" id="PIRSF010340">
    <property type="entry name" value="Midasin"/>
    <property type="match status" value="1"/>
</dbReference>
<evidence type="ECO:0000259" key="10">
    <source>
        <dbReference type="SMART" id="SM00382"/>
    </source>
</evidence>
<evidence type="ECO:0000256" key="2">
    <source>
        <dbReference type="ARBA" id="ARBA00004642"/>
    </source>
</evidence>
<dbReference type="EMBL" id="CAXKWB010030655">
    <property type="protein sequence ID" value="CAL4138118.1"/>
    <property type="molecule type" value="Genomic_DNA"/>
</dbReference>
<dbReference type="GO" id="GO:0005524">
    <property type="term" value="F:ATP binding"/>
    <property type="evidence" value="ECO:0007669"/>
    <property type="project" value="UniProtKB-KW"/>
</dbReference>
<evidence type="ECO:0000313" key="11">
    <source>
        <dbReference type="EMBL" id="CAL4138118.1"/>
    </source>
</evidence>
<feature type="compositionally biased region" description="Basic and acidic residues" evidence="9">
    <location>
        <begin position="3959"/>
        <end position="3978"/>
    </location>
</feature>
<feature type="compositionally biased region" description="Acidic residues" evidence="9">
    <location>
        <begin position="3926"/>
        <end position="3938"/>
    </location>
</feature>
<dbReference type="InterPro" id="IPR012099">
    <property type="entry name" value="Midasin"/>
</dbReference>
<dbReference type="Pfam" id="PF17867">
    <property type="entry name" value="AAA_lid_7"/>
    <property type="match status" value="2"/>
</dbReference>
<feature type="compositionally biased region" description="Basic and acidic residues" evidence="9">
    <location>
        <begin position="4170"/>
        <end position="4183"/>
    </location>
</feature>
<dbReference type="SMART" id="SM00382">
    <property type="entry name" value="AAA"/>
    <property type="match status" value="4"/>
</dbReference>
<dbReference type="InterPro" id="IPR011704">
    <property type="entry name" value="ATPase_dyneun-rel_AAA"/>
</dbReference>
<dbReference type="PANTHER" id="PTHR48103">
    <property type="entry name" value="MIDASIN-RELATED"/>
    <property type="match status" value="1"/>
</dbReference>
<comment type="subcellular location">
    <subcellularLocation>
        <location evidence="1">Nucleus</location>
        <location evidence="1">Nucleolus</location>
    </subcellularLocation>
    <subcellularLocation>
        <location evidence="2">Nucleus</location>
        <location evidence="2">Nucleoplasm</location>
    </subcellularLocation>
</comment>
<feature type="compositionally biased region" description="Basic and acidic residues" evidence="9">
    <location>
        <begin position="3712"/>
        <end position="3735"/>
    </location>
</feature>
<feature type="compositionally biased region" description="Acidic residues" evidence="9">
    <location>
        <begin position="3697"/>
        <end position="3711"/>
    </location>
</feature>
<feature type="compositionally biased region" description="Polar residues" evidence="9">
    <location>
        <begin position="4098"/>
        <end position="4110"/>
    </location>
</feature>
<feature type="compositionally biased region" description="Basic and acidic residues" evidence="9">
    <location>
        <begin position="3684"/>
        <end position="3696"/>
    </location>
</feature>
<dbReference type="FunFam" id="3.40.50.300:FF:000956">
    <property type="entry name" value="Midasin"/>
    <property type="match status" value="1"/>
</dbReference>
<feature type="compositionally biased region" description="Acidic residues" evidence="9">
    <location>
        <begin position="3805"/>
        <end position="3814"/>
    </location>
</feature>
<feature type="compositionally biased region" description="Basic and acidic residues" evidence="9">
    <location>
        <begin position="3914"/>
        <end position="3925"/>
    </location>
</feature>
<feature type="region of interest" description="Disordered" evidence="9">
    <location>
        <begin position="2663"/>
        <end position="2684"/>
    </location>
</feature>
<dbReference type="Gene3D" id="3.40.50.300">
    <property type="entry name" value="P-loop containing nucleotide triphosphate hydrolases"/>
    <property type="match status" value="4"/>
</dbReference>
<feature type="compositionally biased region" description="Basic and acidic residues" evidence="9">
    <location>
        <begin position="4024"/>
        <end position="4071"/>
    </location>
</feature>
<feature type="domain" description="AAA+ ATPase" evidence="10">
    <location>
        <begin position="608"/>
        <end position="772"/>
    </location>
</feature>
<feature type="compositionally biased region" description="Acidic residues" evidence="9">
    <location>
        <begin position="4124"/>
        <end position="4145"/>
    </location>
</feature>
<feature type="compositionally biased region" description="Basic and acidic residues" evidence="9">
    <location>
        <begin position="4004"/>
        <end position="4016"/>
    </location>
</feature>
<feature type="region of interest" description="Disordered" evidence="9">
    <location>
        <begin position="3612"/>
        <end position="4184"/>
    </location>
</feature>
<dbReference type="SUPFAM" id="SSF52540">
    <property type="entry name" value="P-loop containing nucleoside triphosphate hydrolases"/>
    <property type="match status" value="4"/>
</dbReference>
<dbReference type="Pfam" id="PF17865">
    <property type="entry name" value="AAA_lid_5"/>
    <property type="match status" value="1"/>
</dbReference>
<keyword evidence="7" id="KW-0143">Chaperone</keyword>
<dbReference type="GO" id="GO:0000055">
    <property type="term" value="P:ribosomal large subunit export from nucleus"/>
    <property type="evidence" value="ECO:0007669"/>
    <property type="project" value="TreeGrafter"/>
</dbReference>
<dbReference type="FunFam" id="3.40.50.300:FF:000142">
    <property type="entry name" value="Midasin"/>
    <property type="match status" value="1"/>
</dbReference>
<dbReference type="GO" id="GO:0005654">
    <property type="term" value="C:nucleoplasm"/>
    <property type="evidence" value="ECO:0007669"/>
    <property type="project" value="UniProtKB-SubCell"/>
</dbReference>
<dbReference type="Pfam" id="PF07728">
    <property type="entry name" value="AAA_5"/>
    <property type="match status" value="4"/>
</dbReference>
<evidence type="ECO:0000256" key="1">
    <source>
        <dbReference type="ARBA" id="ARBA00004604"/>
    </source>
</evidence>
<dbReference type="GO" id="GO:0005730">
    <property type="term" value="C:nucleolus"/>
    <property type="evidence" value="ECO:0007669"/>
    <property type="project" value="UniProtKB-SubCell"/>
</dbReference>
<feature type="compositionally biased region" description="Acidic residues" evidence="9">
    <location>
        <begin position="3886"/>
        <end position="3895"/>
    </location>
</feature>
<comment type="caution">
    <text evidence="11">The sequence shown here is derived from an EMBL/GenBank/DDBJ whole genome shotgun (WGS) entry which is preliminary data.</text>
</comment>
<dbReference type="InterPro" id="IPR003593">
    <property type="entry name" value="AAA+_ATPase"/>
</dbReference>
<dbReference type="CDD" id="cd00009">
    <property type="entry name" value="AAA"/>
    <property type="match status" value="2"/>
</dbReference>
<gene>
    <name evidence="11" type="ORF">MNOR_LOCUS28176</name>
</gene>
<feature type="compositionally biased region" description="Polar residues" evidence="9">
    <location>
        <begin position="4153"/>
        <end position="4163"/>
    </location>
</feature>
<evidence type="ECO:0000313" key="12">
    <source>
        <dbReference type="Proteomes" id="UP001497623"/>
    </source>
</evidence>
<evidence type="ECO:0000256" key="7">
    <source>
        <dbReference type="ARBA" id="ARBA00023186"/>
    </source>
</evidence>
<keyword evidence="5" id="KW-0547">Nucleotide-binding</keyword>
<dbReference type="InterPro" id="IPR040848">
    <property type="entry name" value="AAA_lid_7"/>
</dbReference>
<name>A0AAV2RQI7_MEGNR</name>
<feature type="compositionally biased region" description="Basic and acidic residues" evidence="9">
    <location>
        <begin position="4079"/>
        <end position="4096"/>
    </location>
</feature>
<sequence>MKIGCVSNNLQLPVILNPVHGVNNTPQYAFKVKPTLGRSYRASQNAIVDGIMHSDVNHLQWIYLSFILAAKIRSQRFLAGVLGNEMNKKHFRNMSPDSSFTKKSVEHSFLSDFQNFGTYLLGEHKEEMVLTVENMSKKLHPSGQQVSGIKDFYLKAREEAISSLTDGTGHKPHYSLRTLCRALAVASRNQCSNINRSLYESFCLSFLTQLDRKSHPVVTGLIKKHILRLKQNTGDSAKKNSKLNFGEIPKPQQSDQQMEHTQVEGYWVPQGGVEPLSPDRYIITSTVRENLKDLVRIVSIGRFPVLLQGETSVGKTSLVTYLATLTGNNCVRINNHEHTDLQEYIGSYSPDASGKLIFKEGILVSAMRSGNWIILDELNLAPSDVLEALNRLLDDNRELFIPETQELVKAHPRFMLFATQNPPGLYGGRKVLSRAFRNRFVELHFDEIPSSELEIILHKRCEVPLSYSKKMVGVLQELQNMRRGTNLFQGRQSFITLRDLFRWAERYRLAPKQTTQFYDWDQHLADEGYLVLSGKVRLDEEADLIRKVLEKRLKKKIIIENLFTLSEETSSVTRPVLEKMSSVVGFEHVVWTQDMRRLYVLLGKSLGFCEPVLLVGETGCGKTTVCQMIAEQERQELFTVNCHMHTEGADFLGGLRPVRNHIDEDDERLFEWVDGPLIKAMYNGGMFLADEISLADDSVLERLNSVLEPERTLVLAEKGVDDSLESVSPEIIVANKTFRLVGTMNPGGDYGKKELSPALRNRFTEIWCPKVEIERYASDVLSIIEHNVKPKLMVQNKEETNGIGNFILKFLEYFTKTELGKKCTLSIRDLLSWVSFINKVTEGPSGMDVGLAYIHGACLVLLDGLGSGLTGSGVSGWKQLRSASLNFLYHQVWQLTGIQPNKATLQEDFVKELTLIQSEELFGIEPFVIKKGSNVSKDNVFTFKAPRTCINLLRVLRGLQLKRPLLLEGSPGVGKTSLVVALANASGNDIIRINLSEQTDVSDLFGADLPVEGAEGGKFAWRDGPLLQALRNGSWIVLDELNLASQSVLEGLNACFDHRGEIFVPELGRSFQVKHQTTKIFACQNPQFQGGARKGLPKSFLNRFTQVHVEPLSSSDLEFILGSVYPKLPSELVSNMVKFNAALVNEILEEKLWGQKGGPWELNLRDLFRWCDVLDQHQDSKTYNPGEFLGLIYSDRMRTYEDKMKVFEIYKKIFGDSYPSYHSSGRFHITQKTLQIGHSLLTRNEDGHTSMEERGDKLYLMHQHLPTLESLITCINMNWMTILVGGSGTGKTSLVKLLAQLSGKSLMTLTVNSDMDVTELLGGFEQVDYGRCLGEIVISIEILLHNCLRTLLINGKDDHAAKILKTWDEFLCLRNDSSPRTTLEEVDHFEQECKILLYLLEMLLPNIQDIEKTSKKLNIQKNIRDLLEKVKDSGGLSGGGTFEWQDSILVKAVRDGGWLLIDNVNVCSPSVLDRLNGLLEPGGVLTISERGVVGEAVPCIVKHPDFRLFLVMDPQLGEISRAMRNRGLEICMTRDWTEPEDIRSLMQSGGLIQPNLQNSLILAHDAVCSVLFTYERPGMPHLIQCASVIAQLLQYGHSPLAAFSHALTIVYVRSCGKLEVQKKIYGAIQEFTKEMTFDYSWWPQYEHQVLSIGNINYSSSLAQIQLTTSLLHSIMLVAVKPELAVDWISTPLPPLRDIPRVNALMPCLAHCLLRTPIDNWALMAAWTNKLCNYLPSDFDNSNTVLRVFDEAISNVHNCTSIALHSKLKHTHCCDPRFNIQCIDQEDNWSNDLTSLSNKINFWLWRVIHTTLHEPDQSYKVENDKKVSGPLTILQLSRALCEGKASKAMALHPSVSLLTPLMVQIDNLLRTLINNVQVPLLDQEWEELVTAVQWRDRLYKLCDQVVNKTNLQEFVAQLTLHWQWLEEEFINKVPVSWSDIVSKELLSLVSQLHSVFQGDYGPVHKLASDLRYLVSPAPFTCEEAADSYKQFIKLAAVLTPDPASSQTNIFLASPLGKDACELLMQLAIDSASSTVNDMKHVSMQLTELEEKLNKNGVMGGCKPESNPDVEKMIALDVQTWPLQDLIANLALSWSRSCGTISNNLLNMINQVPGISNKILPAIAVSSYRDTTVHAVHIYLALTNSTAIKDTKAYLNFGNEEIVSDEKYEEEIMMHPMSSMLTYILSGGEKKFSLNNGAMEEVILGLHSERLEQLHSIRATLWNNMSMLSSQETSYEASYLKSSSLFITSVLKAICGALSNGNFNDDCNLAVVSSVISRLLETEHKKLPQSSINALKALPSAIQKLPICIDDLYAAVSASAHCVVLVGALHGSILSHMEVIDPAQRSMILLNYKEKQVEEMDAQLLVSSWMDALRGCPDNLPDTLLHPHIPLIIARKDKTQEDIIELSQHVAHRPVPSTYHQLMRDVTHFVTTVFDANTLLEITKKITSPMNATEFKANMKQVNVTLASCDNFIQSLVKSFPLYRDLIYPLLHAVVATCEALGILASIALQSQVNSKCSTDLTKKLSSFASYPIRRSSSSSLEVINNQLSVVQHVMPLLNENYSRMAKSVANVTLHSSLLECLRVAVSQGYLDSATVEFANKLMEQVMGWWRQQEEEKARKAEEEESYYKYKSRTLAINETEEEEIEREFNEEFPNFDKDFENLNGPDLNSEKMEENNDPIDSESSDMGQLTEDQLRELTEVHRILFTSFTATAWRAAPAKPLTHTPQLIPAALLRLQAVQGIMNAVGPVCGTELDRALLGAHILGNHSSCDLLSNAFKSKLISYPYDIYHDPNPDEAIKGRPLLEAVKERVNELLDQWPSHPTLEMINKVSNMVLSFPVTSSLMKFIVGLETVLEKAQEWERNAHAGVSLMTQLEAITHQIIEWRQMELHAWKSCLDTVEHRVALEGRKWWTHLYNILKGAASGTVQVMDLLNPLKQFFEGALLGDFKVRLDMLMAFHCSLAMEKSNENLKNVLALTWNIIQYYSQFVPVIKSVLDKAKKPIEKEVKNYVKIARWNDINYFSVRESVVKSHKTLHRHMRTWKKKLTQSCTSYFKDEDSDLKEDHTGEWDKSLDIQRYVPPKANLPKVPGEVAKIVNIRDESLLMRLPLLTPRCHQLTCQTLNKLPYEDNIDAIEDLSTNIIENYHSLQSAATKADINKDTNVRLKQLKSVMQRRRDGLAQLIKTLSEMGVSYTKGNTLWKDRDLDYCLIVPPVDINVAHSKEPCLKSSCESWSSCEKYFHRCVSRLTQLEEYLQKPHADLGPELIKRLKGIPHHLMLFVRDQRKSLGPLSDLTCQLRQLISNLETSKNDMPSRKSFMAYVRRLHSLIVSLSLTVTEVITLLSTWSEAESLLTIEENISIPSRDVLEEGKRDLLSFSDNLNNVKETTTNIVNMSHIDTLLVSPQDVEVILVATSSLKDLSLDLVKIISLLSPNSNKQSCLTSQLNDWLNEYYKSSKECAGWANSQTDYKNKDVNESHKLVESCINEALLAVESLYKRHTKAKNINEKSSIQEEEENNSLKDLISEDTVNKLLLDISDLRLEKVVVLLEKVMNDSEHPEVLSVVKASLPLLNQYKTLCENTVSFSVHCSRSISKLLSVLLAIFQQLALKGFCKPQEMEDDDGTGEGAPQKFQEMDGTGLGEGDGKKDVSDRIESEDQLEAALKEGEEEQSGDTDLKEEEQGIEMGDDFEGKMQDIERKEEDNDGEDSDDNEESDELDKQMGETEKGADKLDEKLWGQDDDKNEDENEDENEGEEGQKEDEDGPGDGEQTESQMVAKDDNKSKQEDSKEREKRKKPEEMEEDTREFPEEKQEEEYDDNFTDQHGGEDGEQQQEQNEENPMDLPDDLNLDGGEEHDNEGEEENDEKSDPMDIEEKGLFPEEERESQEKEESKLEDDDDDEKGENNSNENKNKEESEDEEGDKKDDNRKVGTEEDEDNKTEEEEKSDGCEDQQNRTDVEAALDTTEGSKDQTKEKPKDESAGDRKEDEEEMQEETGQVGEQTEDMSGVGESESRTQDDAHKGESTALVTEKNAHDQHDMRKPRKPGEANEDRALGNEDEITRGLMTKDSKSKDNNKDESNDDNEKDSDKKRSDTYEHIKHAQESFDAQTIDAATQEQAAERPAPANHGEDDNKDEDMTETPMDVDDPPDDESMVEKEALQQESSHNNDNTKQQKHQGSKEAQEGETRMDTEGEAVLESIVQRPPESFFHTLLDMEDTSLFTDSSTPMFEPDVEATRARLMRAELSTEAGSASWQQHEERVAPLALQLCEQLRLILEPTQAARLRGDYRTGKRLNMRKVIPYIASQFRKDKIWLRRTMPNKRTYQILLAVDDSESMAVMQARGLACESVALVTKALTLLEAGQVGVVSFGETTQILHPMDQPFSKGLTLTISENSRFKKKPMKYGH</sequence>
<keyword evidence="6" id="KW-0067">ATP-binding</keyword>
<feature type="compositionally biased region" description="Basic and acidic residues" evidence="9">
    <location>
        <begin position="3939"/>
        <end position="3951"/>
    </location>
</feature>
<dbReference type="GO" id="GO:0016887">
    <property type="term" value="F:ATP hydrolysis activity"/>
    <property type="evidence" value="ECO:0007669"/>
    <property type="project" value="InterPro"/>
</dbReference>
<feature type="compositionally biased region" description="Basic and acidic residues" evidence="9">
    <location>
        <begin position="3860"/>
        <end position="3885"/>
    </location>
</feature>
<dbReference type="GO" id="GO:0000027">
    <property type="term" value="P:ribosomal large subunit assembly"/>
    <property type="evidence" value="ECO:0007669"/>
    <property type="project" value="InterPro"/>
</dbReference>
<organism evidence="11 12">
    <name type="scientific">Meganyctiphanes norvegica</name>
    <name type="common">Northern krill</name>
    <name type="synonym">Thysanopoda norvegica</name>
    <dbReference type="NCBI Taxonomy" id="48144"/>
    <lineage>
        <taxon>Eukaryota</taxon>
        <taxon>Metazoa</taxon>
        <taxon>Ecdysozoa</taxon>
        <taxon>Arthropoda</taxon>
        <taxon>Crustacea</taxon>
        <taxon>Multicrustacea</taxon>
        <taxon>Malacostraca</taxon>
        <taxon>Eumalacostraca</taxon>
        <taxon>Eucarida</taxon>
        <taxon>Euphausiacea</taxon>
        <taxon>Euphausiidae</taxon>
        <taxon>Meganyctiphanes</taxon>
    </lineage>
</organism>
<feature type="non-terminal residue" evidence="11">
    <location>
        <position position="4398"/>
    </location>
</feature>
<feature type="compositionally biased region" description="Acidic residues" evidence="9">
    <location>
        <begin position="3822"/>
        <end position="3859"/>
    </location>
</feature>
<dbReference type="InterPro" id="IPR027417">
    <property type="entry name" value="P-loop_NTPase"/>
</dbReference>
<evidence type="ECO:0000256" key="9">
    <source>
        <dbReference type="SAM" id="MobiDB-lite"/>
    </source>
</evidence>
<feature type="compositionally biased region" description="Acidic residues" evidence="9">
    <location>
        <begin position="3736"/>
        <end position="3764"/>
    </location>
</feature>
<feature type="domain" description="AAA+ ATPase" evidence="10">
    <location>
        <begin position="961"/>
        <end position="1114"/>
    </location>
</feature>
<dbReference type="GO" id="GO:0030687">
    <property type="term" value="C:preribosome, large subunit precursor"/>
    <property type="evidence" value="ECO:0007669"/>
    <property type="project" value="TreeGrafter"/>
</dbReference>
<comment type="similarity">
    <text evidence="3">Belongs to the midasin family.</text>
</comment>
<feature type="compositionally biased region" description="Basic and acidic residues" evidence="9">
    <location>
        <begin position="3771"/>
        <end position="3792"/>
    </location>
</feature>
<feature type="compositionally biased region" description="Acidic residues" evidence="9">
    <location>
        <begin position="3661"/>
        <end position="3683"/>
    </location>
</feature>
<feature type="domain" description="AAA+ ATPase" evidence="10">
    <location>
        <begin position="301"/>
        <end position="446"/>
    </location>
</feature>
<feature type="compositionally biased region" description="Basic and acidic residues" evidence="9">
    <location>
        <begin position="3638"/>
        <end position="3650"/>
    </location>
</feature>
<keyword evidence="8" id="KW-0539">Nucleus</keyword>
<keyword evidence="12" id="KW-1185">Reference proteome</keyword>
<feature type="domain" description="AAA+ ATPase" evidence="10">
    <location>
        <begin position="1277"/>
        <end position="1507"/>
    </location>
</feature>
<evidence type="ECO:0000256" key="8">
    <source>
        <dbReference type="ARBA" id="ARBA00023242"/>
    </source>
</evidence>
<dbReference type="PANTHER" id="PTHR48103:SF2">
    <property type="entry name" value="MIDASIN"/>
    <property type="match status" value="1"/>
</dbReference>
<dbReference type="Proteomes" id="UP001497623">
    <property type="component" value="Unassembled WGS sequence"/>
</dbReference>
<evidence type="ECO:0000256" key="4">
    <source>
        <dbReference type="ARBA" id="ARBA00017143"/>
    </source>
</evidence>
<evidence type="ECO:0000256" key="6">
    <source>
        <dbReference type="ARBA" id="ARBA00022840"/>
    </source>
</evidence>
<dbReference type="FunFam" id="3.40.50.300:FF:000764">
    <property type="entry name" value="Midasin"/>
    <property type="match status" value="1"/>
</dbReference>